<evidence type="ECO:0000256" key="7">
    <source>
        <dbReference type="ARBA" id="ARBA00022840"/>
    </source>
</evidence>
<dbReference type="InterPro" id="IPR000719">
    <property type="entry name" value="Prot_kinase_dom"/>
</dbReference>
<evidence type="ECO:0000313" key="13">
    <source>
        <dbReference type="Proteomes" id="UP000830375"/>
    </source>
</evidence>
<evidence type="ECO:0000256" key="1">
    <source>
        <dbReference type="ARBA" id="ARBA00005505"/>
    </source>
</evidence>
<keyword evidence="13" id="KW-1185">Reference proteome</keyword>
<evidence type="ECO:0000256" key="2">
    <source>
        <dbReference type="ARBA" id="ARBA00012513"/>
    </source>
</evidence>
<keyword evidence="6 12" id="KW-0418">Kinase</keyword>
<evidence type="ECO:0000259" key="11">
    <source>
        <dbReference type="PROSITE" id="PS50011"/>
    </source>
</evidence>
<sequence>MLGRVQSPPCENVIRLSGFHKMPQKVALAMEYPWPCLSLAKFLRRNTSRLPEETAGKLFHQLVLALQHTHSGNVLINTKTQQLKVHKQKCMGENCDRKDRKASSPALSSSPKKEKTLLHAPPLREKKNSPHSSSTSSPLRGLQEADILGRVQSPPCENVIRLCGFHEIPQKVALVMEYPWPCLSLAKFLRRNTSRLPEETARKLFHQPVLAFQHCIDCHVYHLDTHSGNVLINTETQQLNKTSAVLQSSEHQILWISQNASKSCFGNGVFLALLASSSEETPVACPEETVRKLFHQFVLALQHCIDCHVYHLDTHSGNVLINTKTQQLKLIDFSRSSVLRAPGELTF</sequence>
<protein>
    <recommendedName>
        <fullName evidence="2">non-specific serine/threonine protein kinase</fullName>
        <ecNumber evidence="2">2.7.11.1</ecNumber>
    </recommendedName>
</protein>
<dbReference type="PROSITE" id="PS50011">
    <property type="entry name" value="PROTEIN_KINASE_DOM"/>
    <property type="match status" value="1"/>
</dbReference>
<accession>A0ABQ8L335</accession>
<feature type="compositionally biased region" description="Basic and acidic residues" evidence="10">
    <location>
        <begin position="111"/>
        <end position="128"/>
    </location>
</feature>
<evidence type="ECO:0000256" key="8">
    <source>
        <dbReference type="ARBA" id="ARBA00047899"/>
    </source>
</evidence>
<name>A0ABQ8L335_LABRO</name>
<dbReference type="Gene3D" id="1.10.510.10">
    <property type="entry name" value="Transferase(Phosphotransferase) domain 1"/>
    <property type="match status" value="3"/>
</dbReference>
<comment type="catalytic activity">
    <reaction evidence="9">
        <text>L-seryl-[protein] + ATP = O-phospho-L-seryl-[protein] + ADP + H(+)</text>
        <dbReference type="Rhea" id="RHEA:17989"/>
        <dbReference type="Rhea" id="RHEA-COMP:9863"/>
        <dbReference type="Rhea" id="RHEA-COMP:11604"/>
        <dbReference type="ChEBI" id="CHEBI:15378"/>
        <dbReference type="ChEBI" id="CHEBI:29999"/>
        <dbReference type="ChEBI" id="CHEBI:30616"/>
        <dbReference type="ChEBI" id="CHEBI:83421"/>
        <dbReference type="ChEBI" id="CHEBI:456216"/>
        <dbReference type="EC" id="2.7.11.1"/>
    </reaction>
</comment>
<comment type="similarity">
    <text evidence="1">Belongs to the protein kinase superfamily. CAMK Ser/Thr protein kinase family. PIM subfamily.</text>
</comment>
<evidence type="ECO:0000256" key="5">
    <source>
        <dbReference type="ARBA" id="ARBA00022741"/>
    </source>
</evidence>
<evidence type="ECO:0000313" key="12">
    <source>
        <dbReference type="EMBL" id="KAI2645145.1"/>
    </source>
</evidence>
<feature type="region of interest" description="Disordered" evidence="10">
    <location>
        <begin position="91"/>
        <end position="140"/>
    </location>
</feature>
<dbReference type="EC" id="2.7.11.1" evidence="2"/>
<evidence type="ECO:0000256" key="10">
    <source>
        <dbReference type="SAM" id="MobiDB-lite"/>
    </source>
</evidence>
<comment type="catalytic activity">
    <reaction evidence="8">
        <text>L-threonyl-[protein] + ATP = O-phospho-L-threonyl-[protein] + ADP + H(+)</text>
        <dbReference type="Rhea" id="RHEA:46608"/>
        <dbReference type="Rhea" id="RHEA-COMP:11060"/>
        <dbReference type="Rhea" id="RHEA-COMP:11605"/>
        <dbReference type="ChEBI" id="CHEBI:15378"/>
        <dbReference type="ChEBI" id="CHEBI:30013"/>
        <dbReference type="ChEBI" id="CHEBI:30616"/>
        <dbReference type="ChEBI" id="CHEBI:61977"/>
        <dbReference type="ChEBI" id="CHEBI:456216"/>
        <dbReference type="EC" id="2.7.11.1"/>
    </reaction>
</comment>
<gene>
    <name evidence="12" type="ORF">H4Q32_028619</name>
</gene>
<dbReference type="InterPro" id="IPR051138">
    <property type="entry name" value="PIM_Ser/Thr_kinase"/>
</dbReference>
<proteinExistence type="inferred from homology"/>
<comment type="caution">
    <text evidence="12">The sequence shown here is derived from an EMBL/GenBank/DDBJ whole genome shotgun (WGS) entry which is preliminary data.</text>
</comment>
<feature type="domain" description="Protein kinase" evidence="11">
    <location>
        <begin position="60"/>
        <end position="347"/>
    </location>
</feature>
<keyword evidence="4" id="KW-0808">Transferase</keyword>
<evidence type="ECO:0000256" key="6">
    <source>
        <dbReference type="ARBA" id="ARBA00022777"/>
    </source>
</evidence>
<dbReference type="InterPro" id="IPR011009">
    <property type="entry name" value="Kinase-like_dom_sf"/>
</dbReference>
<reference evidence="12 13" key="1">
    <citation type="submission" date="2022-01" db="EMBL/GenBank/DDBJ databases">
        <title>A high-quality chromosome-level genome assembly of rohu carp, Labeo rohita.</title>
        <authorList>
            <person name="Arick M.A. II"/>
            <person name="Hsu C.-Y."/>
            <person name="Magbanua Z."/>
            <person name="Pechanova O."/>
            <person name="Grover C."/>
            <person name="Miller E."/>
            <person name="Thrash A."/>
            <person name="Ezzel L."/>
            <person name="Alam S."/>
            <person name="Benzie J."/>
            <person name="Hamilton M."/>
            <person name="Karsi A."/>
            <person name="Lawrence M.L."/>
            <person name="Peterson D.G."/>
        </authorList>
    </citation>
    <scope>NUCLEOTIDE SEQUENCE [LARGE SCALE GENOMIC DNA]</scope>
    <source>
        <strain evidence="13">BAU-BD-2019</strain>
        <tissue evidence="12">Blood</tissue>
    </source>
</reference>
<keyword evidence="7" id="KW-0067">ATP-binding</keyword>
<dbReference type="SUPFAM" id="SSF56112">
    <property type="entry name" value="Protein kinase-like (PK-like)"/>
    <property type="match status" value="3"/>
</dbReference>
<dbReference type="PANTHER" id="PTHR22984">
    <property type="entry name" value="SERINE/THREONINE-PROTEIN KINASE PIM"/>
    <property type="match status" value="1"/>
</dbReference>
<evidence type="ECO:0000256" key="9">
    <source>
        <dbReference type="ARBA" id="ARBA00048679"/>
    </source>
</evidence>
<keyword evidence="3" id="KW-0723">Serine/threonine-protein kinase</keyword>
<dbReference type="Proteomes" id="UP000830375">
    <property type="component" value="Unassembled WGS sequence"/>
</dbReference>
<organism evidence="12 13">
    <name type="scientific">Labeo rohita</name>
    <name type="common">Indian major carp</name>
    <name type="synonym">Cyprinus rohita</name>
    <dbReference type="NCBI Taxonomy" id="84645"/>
    <lineage>
        <taxon>Eukaryota</taxon>
        <taxon>Metazoa</taxon>
        <taxon>Chordata</taxon>
        <taxon>Craniata</taxon>
        <taxon>Vertebrata</taxon>
        <taxon>Euteleostomi</taxon>
        <taxon>Actinopterygii</taxon>
        <taxon>Neopterygii</taxon>
        <taxon>Teleostei</taxon>
        <taxon>Ostariophysi</taxon>
        <taxon>Cypriniformes</taxon>
        <taxon>Cyprinidae</taxon>
        <taxon>Labeoninae</taxon>
        <taxon>Labeonini</taxon>
        <taxon>Labeo</taxon>
    </lineage>
</organism>
<keyword evidence="5" id="KW-0547">Nucleotide-binding</keyword>
<evidence type="ECO:0000256" key="3">
    <source>
        <dbReference type="ARBA" id="ARBA00022527"/>
    </source>
</evidence>
<dbReference type="PANTHER" id="PTHR22984:SF11">
    <property type="entry name" value="AURORA KINASE-RELATED"/>
    <property type="match status" value="1"/>
</dbReference>
<dbReference type="Pfam" id="PF00069">
    <property type="entry name" value="Pkinase"/>
    <property type="match status" value="2"/>
</dbReference>
<dbReference type="EMBL" id="JACTAM010002316">
    <property type="protein sequence ID" value="KAI2645145.1"/>
    <property type="molecule type" value="Genomic_DNA"/>
</dbReference>
<dbReference type="GO" id="GO:0016301">
    <property type="term" value="F:kinase activity"/>
    <property type="evidence" value="ECO:0007669"/>
    <property type="project" value="UniProtKB-KW"/>
</dbReference>
<evidence type="ECO:0000256" key="4">
    <source>
        <dbReference type="ARBA" id="ARBA00022679"/>
    </source>
</evidence>